<dbReference type="EMBL" id="CP000383">
    <property type="protein sequence ID" value="ABG60381.1"/>
    <property type="molecule type" value="Genomic_DNA"/>
</dbReference>
<dbReference type="GO" id="GO:0046872">
    <property type="term" value="F:metal ion binding"/>
    <property type="evidence" value="ECO:0007669"/>
    <property type="project" value="UniProtKB-UniRule"/>
</dbReference>
<evidence type="ECO:0000256" key="5">
    <source>
        <dbReference type="ARBA" id="ARBA00022801"/>
    </source>
</evidence>
<organism evidence="9 10">
    <name type="scientific">Cytophaga hutchinsonii (strain ATCC 33406 / DSM 1761 / CIP 103989 / NBRC 15051 / NCIMB 9469 / D465)</name>
    <dbReference type="NCBI Taxonomy" id="269798"/>
    <lineage>
        <taxon>Bacteria</taxon>
        <taxon>Pseudomonadati</taxon>
        <taxon>Bacteroidota</taxon>
        <taxon>Cytophagia</taxon>
        <taxon>Cytophagales</taxon>
        <taxon>Cytophagaceae</taxon>
        <taxon>Cytophaga</taxon>
    </lineage>
</organism>
<evidence type="ECO:0000256" key="6">
    <source>
        <dbReference type="HAMAP-Rule" id="MF_01974"/>
    </source>
</evidence>
<dbReference type="Proteomes" id="UP000001822">
    <property type="component" value="Chromosome"/>
</dbReference>
<comment type="function">
    <text evidence="1 6">Removes the N-terminal methionine from nascent proteins. The N-terminal methionine is often cleaved when the second residue in the primary sequence is small and uncharged (Met-Ala-, Cys, Gly, Pro, Ser, Thr, or Val). Requires deformylation of the N(alpha)-formylated initiator methionine before it can be hydrolyzed.</text>
</comment>
<keyword evidence="3 6" id="KW-0645">Protease</keyword>
<evidence type="ECO:0000256" key="3">
    <source>
        <dbReference type="ARBA" id="ARBA00022670"/>
    </source>
</evidence>
<dbReference type="GO" id="GO:0070006">
    <property type="term" value="F:metalloaminopeptidase activity"/>
    <property type="evidence" value="ECO:0007669"/>
    <property type="project" value="UniProtKB-UniRule"/>
</dbReference>
<feature type="binding site" evidence="6">
    <location>
        <position position="107"/>
    </location>
    <ligand>
        <name>a divalent metal cation</name>
        <dbReference type="ChEBI" id="CHEBI:60240"/>
        <label>2</label>
        <note>catalytic</note>
    </ligand>
</feature>
<comment type="cofactor">
    <cofactor evidence="6">
        <name>Co(2+)</name>
        <dbReference type="ChEBI" id="CHEBI:48828"/>
    </cofactor>
    <cofactor evidence="6">
        <name>Zn(2+)</name>
        <dbReference type="ChEBI" id="CHEBI:29105"/>
    </cofactor>
    <cofactor evidence="6">
        <name>Mn(2+)</name>
        <dbReference type="ChEBI" id="CHEBI:29035"/>
    </cofactor>
    <cofactor evidence="6">
        <name>Fe(2+)</name>
        <dbReference type="ChEBI" id="CHEBI:29033"/>
    </cofactor>
    <text evidence="6">Binds 2 divalent metal cations per subunit. Has a high-affinity and a low affinity metal-binding site. The true nature of the physiological cofactor is under debate. The enzyme is active with cobalt, zinc, manganese or divalent iron ions. Most likely, methionine aminopeptidases function as mononuclear Fe(2+)-metalloproteases under physiological conditions, and the catalytically relevant metal-binding site has been assigned to the histidine-containing high-affinity site.</text>
</comment>
<keyword evidence="4 6" id="KW-0479">Metal-binding</keyword>
<keyword evidence="5 6" id="KW-0378">Hydrolase</keyword>
<evidence type="ECO:0000256" key="7">
    <source>
        <dbReference type="RuleBase" id="RU003653"/>
    </source>
</evidence>
<proteinExistence type="inferred from homology"/>
<dbReference type="GO" id="GO:0005829">
    <property type="term" value="C:cytosol"/>
    <property type="evidence" value="ECO:0007669"/>
    <property type="project" value="TreeGrafter"/>
</dbReference>
<feature type="binding site" evidence="6">
    <location>
        <position position="234"/>
    </location>
    <ligand>
        <name>a divalent metal cation</name>
        <dbReference type="ChEBI" id="CHEBI:60240"/>
        <label>2</label>
        <note>catalytic</note>
    </ligand>
</feature>
<comment type="subunit">
    <text evidence="6">Monomer.</text>
</comment>
<keyword evidence="2 6" id="KW-0031">Aminopeptidase</keyword>
<feature type="domain" description="Peptidase M24" evidence="8">
    <location>
        <begin position="13"/>
        <end position="240"/>
    </location>
</feature>
<sequence>MAVIHYKSNEELEIIRESGKILGKAHAEIAKIIRPGVKTNELDKIAYQFIADNGGIPSFKGLYGFPSTLCISVNEVVVHGFPSEYELKDGDIISVDCGVKYNGYHSDSAYTYPVGNVKEEVLKLLRVTKESLYKGVEQAIVGNRIGDIGFSIQSFVEKEGYSVVRELVGHGLGKSLHEKPEVPNYGNRGKGLKLEENLVIAIEPMINLGKKNVVQENDGWTIRTSDKMPSAHFEHTVAVKKGKPEILTTFEFIEQIINI</sequence>
<dbReference type="RefSeq" id="WP_011586490.1">
    <property type="nucleotide sequence ID" value="NC_008255.1"/>
</dbReference>
<evidence type="ECO:0000313" key="9">
    <source>
        <dbReference type="EMBL" id="ABG60381.1"/>
    </source>
</evidence>
<dbReference type="HAMAP" id="MF_01974">
    <property type="entry name" value="MetAP_1"/>
    <property type="match status" value="1"/>
</dbReference>
<feature type="binding site" evidence="6">
    <location>
        <position position="203"/>
    </location>
    <ligand>
        <name>a divalent metal cation</name>
        <dbReference type="ChEBI" id="CHEBI:60240"/>
        <label>2</label>
        <note>catalytic</note>
    </ligand>
</feature>
<protein>
    <recommendedName>
        <fullName evidence="6 7">Methionine aminopeptidase</fullName>
        <shortName evidence="6">MAP</shortName>
        <shortName evidence="6">MetAP</shortName>
        <ecNumber evidence="6 7">3.4.11.18</ecNumber>
    </recommendedName>
    <alternativeName>
        <fullName evidence="6">Peptidase M</fullName>
    </alternativeName>
</protein>
<name>A0A6N4SVC6_CYTH3</name>
<dbReference type="NCBIfam" id="TIGR00500">
    <property type="entry name" value="met_pdase_I"/>
    <property type="match status" value="1"/>
</dbReference>
<reference evidence="9 10" key="1">
    <citation type="journal article" date="2007" name="Appl. Environ. Microbiol.">
        <title>Genome sequence of the cellulolytic gliding bacterium Cytophaga hutchinsonii.</title>
        <authorList>
            <person name="Xie G."/>
            <person name="Bruce D.C."/>
            <person name="Challacombe J.F."/>
            <person name="Chertkov O."/>
            <person name="Detter J.C."/>
            <person name="Gilna P."/>
            <person name="Han C.S."/>
            <person name="Lucas S."/>
            <person name="Misra M."/>
            <person name="Myers G.L."/>
            <person name="Richardson P."/>
            <person name="Tapia R."/>
            <person name="Thayer N."/>
            <person name="Thompson L.S."/>
            <person name="Brettin T.S."/>
            <person name="Henrissat B."/>
            <person name="Wilson D.B."/>
            <person name="McBride M.J."/>
        </authorList>
    </citation>
    <scope>NUCLEOTIDE SEQUENCE [LARGE SCALE GENOMIC DNA]</scope>
    <source>
        <strain evidence="10">ATCC 33406 / DSM 1761 / CIP 103989 / NBRC 15051 / NCIMB 9469 / D465</strain>
    </source>
</reference>
<dbReference type="AlphaFoldDB" id="A0A6N4SVC6"/>
<dbReference type="Pfam" id="PF00557">
    <property type="entry name" value="Peptidase_M24"/>
    <property type="match status" value="1"/>
</dbReference>
<dbReference type="PANTHER" id="PTHR43330:SF27">
    <property type="entry name" value="METHIONINE AMINOPEPTIDASE"/>
    <property type="match status" value="1"/>
</dbReference>
<feature type="binding site" evidence="6">
    <location>
        <position position="234"/>
    </location>
    <ligand>
        <name>a divalent metal cation</name>
        <dbReference type="ChEBI" id="CHEBI:60240"/>
        <label>1</label>
    </ligand>
</feature>
<comment type="catalytic activity">
    <reaction evidence="6 7">
        <text>Release of N-terminal amino acids, preferentially methionine, from peptides and arylamides.</text>
        <dbReference type="EC" id="3.4.11.18"/>
    </reaction>
</comment>
<feature type="binding site" evidence="6">
    <location>
        <position position="96"/>
    </location>
    <ligand>
        <name>a divalent metal cation</name>
        <dbReference type="ChEBI" id="CHEBI:60240"/>
        <label>1</label>
    </ligand>
</feature>
<dbReference type="GO" id="GO:0004239">
    <property type="term" value="F:initiator methionyl aminopeptidase activity"/>
    <property type="evidence" value="ECO:0007669"/>
    <property type="project" value="UniProtKB-UniRule"/>
</dbReference>
<dbReference type="GO" id="GO:0006508">
    <property type="term" value="P:proteolysis"/>
    <property type="evidence" value="ECO:0007669"/>
    <property type="project" value="UniProtKB-KW"/>
</dbReference>
<dbReference type="Gene3D" id="3.90.230.10">
    <property type="entry name" value="Creatinase/methionine aminopeptidase superfamily"/>
    <property type="match status" value="1"/>
</dbReference>
<dbReference type="KEGG" id="chu:CHU_3141"/>
<gene>
    <name evidence="6 9" type="primary">map</name>
    <name evidence="9" type="ordered locus">CHU_3141</name>
</gene>
<comment type="similarity">
    <text evidence="6">Belongs to the peptidase M24A family. Methionine aminopeptidase type 1 subfamily.</text>
</comment>
<dbReference type="PRINTS" id="PR00599">
    <property type="entry name" value="MAPEPTIDASE"/>
</dbReference>
<dbReference type="PANTHER" id="PTHR43330">
    <property type="entry name" value="METHIONINE AMINOPEPTIDASE"/>
    <property type="match status" value="1"/>
</dbReference>
<dbReference type="CDD" id="cd01086">
    <property type="entry name" value="MetAP1"/>
    <property type="match status" value="1"/>
</dbReference>
<dbReference type="EC" id="3.4.11.18" evidence="6 7"/>
<feature type="binding site" evidence="6">
    <location>
        <position position="79"/>
    </location>
    <ligand>
        <name>substrate</name>
    </ligand>
</feature>
<feature type="binding site" evidence="6">
    <location>
        <position position="170"/>
    </location>
    <ligand>
        <name>a divalent metal cation</name>
        <dbReference type="ChEBI" id="CHEBI:60240"/>
        <label>2</label>
        <note>catalytic</note>
    </ligand>
</feature>
<feature type="binding site" evidence="6">
    <location>
        <position position="177"/>
    </location>
    <ligand>
        <name>substrate</name>
    </ligand>
</feature>
<accession>A0A6N4SVC6</accession>
<dbReference type="InterPro" id="IPR000994">
    <property type="entry name" value="Pept_M24"/>
</dbReference>
<evidence type="ECO:0000256" key="1">
    <source>
        <dbReference type="ARBA" id="ARBA00002521"/>
    </source>
</evidence>
<evidence type="ECO:0000313" key="10">
    <source>
        <dbReference type="Proteomes" id="UP000001822"/>
    </source>
</evidence>
<feature type="binding site" evidence="6">
    <location>
        <position position="107"/>
    </location>
    <ligand>
        <name>a divalent metal cation</name>
        <dbReference type="ChEBI" id="CHEBI:60240"/>
        <label>1</label>
    </ligand>
</feature>
<dbReference type="InterPro" id="IPR002467">
    <property type="entry name" value="Pept_M24A_MAP1"/>
</dbReference>
<dbReference type="InterPro" id="IPR001714">
    <property type="entry name" value="Pept_M24_MAP"/>
</dbReference>
<dbReference type="SUPFAM" id="SSF55920">
    <property type="entry name" value="Creatinase/aminopeptidase"/>
    <property type="match status" value="1"/>
</dbReference>
<evidence type="ECO:0000259" key="8">
    <source>
        <dbReference type="Pfam" id="PF00557"/>
    </source>
</evidence>
<keyword evidence="10" id="KW-1185">Reference proteome</keyword>
<evidence type="ECO:0000256" key="4">
    <source>
        <dbReference type="ARBA" id="ARBA00022723"/>
    </source>
</evidence>
<evidence type="ECO:0000256" key="2">
    <source>
        <dbReference type="ARBA" id="ARBA00022438"/>
    </source>
</evidence>
<dbReference type="InterPro" id="IPR036005">
    <property type="entry name" value="Creatinase/aminopeptidase-like"/>
</dbReference>
<dbReference type="OrthoDB" id="9802055at2"/>